<evidence type="ECO:0000313" key="4">
    <source>
        <dbReference type="Proteomes" id="UP000254764"/>
    </source>
</evidence>
<dbReference type="AlphaFoldDB" id="A0A376AC90"/>
<feature type="domain" description="SH3b" evidence="2">
    <location>
        <begin position="167"/>
        <end position="217"/>
    </location>
</feature>
<evidence type="ECO:0000256" key="1">
    <source>
        <dbReference type="SAM" id="SignalP"/>
    </source>
</evidence>
<dbReference type="OrthoDB" id="7627625at2"/>
<sequence>MFKIHARRALLVAATLLVALPVHSAEPEIWTMTTPQGSCRLSFEEDPVAEGVLSTLFHDGSCFDFANPVIGYSMNNGDHTIILYSTKDGLTMVGRADMEEPGHYVGVIGDGEELTLVQEGRKPSPRPVATPAGPCPTYVDGGCAQPSDVGSPDVAGGVTSVQALTRMNIRAMPDRSGAVLGKLDKDQCVTVIGCVEQNGTTIWCEIEMGTYRGWVLKRDAGKIYSRNACG</sequence>
<evidence type="ECO:0000259" key="2">
    <source>
        <dbReference type="Pfam" id="PF08239"/>
    </source>
</evidence>
<accession>A0A376AC90</accession>
<proteinExistence type="predicted"/>
<protein>
    <recommendedName>
        <fullName evidence="2">SH3b domain-containing protein</fullName>
    </recommendedName>
</protein>
<reference evidence="4" key="1">
    <citation type="submission" date="2018-07" db="EMBL/GenBank/DDBJ databases">
        <authorList>
            <person name="Peiro R."/>
            <person name="Begona"/>
            <person name="Cbmso G."/>
            <person name="Lopez M."/>
            <person name="Gonzalez S."/>
        </authorList>
    </citation>
    <scope>NUCLEOTIDE SEQUENCE [LARGE SCALE GENOMIC DNA]</scope>
</reference>
<feature type="chain" id="PRO_5016854816" description="SH3b domain-containing protein" evidence="1">
    <location>
        <begin position="25"/>
        <end position="230"/>
    </location>
</feature>
<keyword evidence="1" id="KW-0732">Signal</keyword>
<dbReference type="RefSeq" id="WP_115668491.1">
    <property type="nucleotide sequence ID" value="NZ_UEYP01000001.1"/>
</dbReference>
<dbReference type="InterPro" id="IPR003646">
    <property type="entry name" value="SH3-like_bac-type"/>
</dbReference>
<dbReference type="Proteomes" id="UP000254764">
    <property type="component" value="Unassembled WGS sequence"/>
</dbReference>
<dbReference type="EMBL" id="UEYP01000001">
    <property type="protein sequence ID" value="SSC65425.1"/>
    <property type="molecule type" value="Genomic_DNA"/>
</dbReference>
<evidence type="ECO:0000313" key="3">
    <source>
        <dbReference type="EMBL" id="SSC65425.1"/>
    </source>
</evidence>
<name>A0A376AC90_9HYPH</name>
<gene>
    <name evidence="3" type="ORF">RHIZ70_1133</name>
</gene>
<dbReference type="Pfam" id="PF08239">
    <property type="entry name" value="SH3_3"/>
    <property type="match status" value="1"/>
</dbReference>
<keyword evidence="4" id="KW-1185">Reference proteome</keyword>
<feature type="signal peptide" evidence="1">
    <location>
        <begin position="1"/>
        <end position="24"/>
    </location>
</feature>
<dbReference type="Gene3D" id="2.30.30.40">
    <property type="entry name" value="SH3 Domains"/>
    <property type="match status" value="1"/>
</dbReference>
<organism evidence="3 4">
    <name type="scientific">Ciceribacter selenitireducens ATCC BAA-1503</name>
    <dbReference type="NCBI Taxonomy" id="1336235"/>
    <lineage>
        <taxon>Bacteria</taxon>
        <taxon>Pseudomonadati</taxon>
        <taxon>Pseudomonadota</taxon>
        <taxon>Alphaproteobacteria</taxon>
        <taxon>Hyphomicrobiales</taxon>
        <taxon>Rhizobiaceae</taxon>
        <taxon>Ciceribacter</taxon>
    </lineage>
</organism>